<dbReference type="InterPro" id="IPR037094">
    <property type="entry name" value="Glyco_hydro_38_cen_sf"/>
</dbReference>
<evidence type="ECO:0000256" key="2">
    <source>
        <dbReference type="ARBA" id="ARBA00022723"/>
    </source>
</evidence>
<dbReference type="GO" id="GO:0046872">
    <property type="term" value="F:metal ion binding"/>
    <property type="evidence" value="ECO:0007669"/>
    <property type="project" value="UniProtKB-KW"/>
</dbReference>
<dbReference type="InterPro" id="IPR028995">
    <property type="entry name" value="Glyco_hydro_57/38_cen_sf"/>
</dbReference>
<dbReference type="Proteomes" id="UP000667802">
    <property type="component" value="Unassembled WGS sequence"/>
</dbReference>
<dbReference type="CDD" id="cd10789">
    <property type="entry name" value="GH38N_AMII_ER_cytosolic"/>
    <property type="match status" value="1"/>
</dbReference>
<dbReference type="GO" id="GO:0006013">
    <property type="term" value="P:mannose metabolic process"/>
    <property type="evidence" value="ECO:0007669"/>
    <property type="project" value="InterPro"/>
</dbReference>
<accession>A0AAP5I3W2</accession>
<keyword evidence="3" id="KW-0378">Hydrolase</keyword>
<dbReference type="Pfam" id="PF01074">
    <property type="entry name" value="Glyco_hydro_38N"/>
    <property type="match status" value="1"/>
</dbReference>
<evidence type="ECO:0000259" key="5">
    <source>
        <dbReference type="SMART" id="SM00872"/>
    </source>
</evidence>
<dbReference type="Pfam" id="PF07748">
    <property type="entry name" value="Glyco_hydro_38C"/>
    <property type="match status" value="1"/>
</dbReference>
<keyword evidence="7" id="KW-1185">Reference proteome</keyword>
<proteinExistence type="inferred from homology"/>
<dbReference type="AlphaFoldDB" id="A0AAP5I3W2"/>
<keyword evidence="2" id="KW-0479">Metal-binding</keyword>
<evidence type="ECO:0000313" key="7">
    <source>
        <dbReference type="Proteomes" id="UP000667802"/>
    </source>
</evidence>
<dbReference type="Gene3D" id="1.20.1270.50">
    <property type="entry name" value="Glycoside hydrolase family 38, central domain"/>
    <property type="match status" value="1"/>
</dbReference>
<name>A0AAP5I3W2_9CYAN</name>
<evidence type="ECO:0000256" key="1">
    <source>
        <dbReference type="ARBA" id="ARBA00009792"/>
    </source>
</evidence>
<dbReference type="InterPro" id="IPR027291">
    <property type="entry name" value="Glyco_hydro_38_N_sf"/>
</dbReference>
<protein>
    <submittedName>
        <fullName evidence="6">Alpha-mannosidase</fullName>
    </submittedName>
</protein>
<dbReference type="InterPro" id="IPR013780">
    <property type="entry name" value="Glyco_hydro_b"/>
</dbReference>
<comment type="similarity">
    <text evidence="1">Belongs to the glycosyl hydrolase 38 family.</text>
</comment>
<dbReference type="InterPro" id="IPR015341">
    <property type="entry name" value="Glyco_hydro_38_cen"/>
</dbReference>
<dbReference type="InterPro" id="IPR041147">
    <property type="entry name" value="GH38_C"/>
</dbReference>
<dbReference type="SUPFAM" id="SSF74650">
    <property type="entry name" value="Galactose mutarotase-like"/>
    <property type="match status" value="1"/>
</dbReference>
<dbReference type="SUPFAM" id="SSF88688">
    <property type="entry name" value="Families 57/38 glycoside transferase middle domain"/>
    <property type="match status" value="1"/>
</dbReference>
<dbReference type="SUPFAM" id="SSF88713">
    <property type="entry name" value="Glycoside hydrolase/deacetylase"/>
    <property type="match status" value="1"/>
</dbReference>
<dbReference type="Pfam" id="PF17677">
    <property type="entry name" value="Glyco_hydro38C2"/>
    <property type="match status" value="1"/>
</dbReference>
<dbReference type="Gene3D" id="3.20.110.10">
    <property type="entry name" value="Glycoside hydrolase 38, N terminal domain"/>
    <property type="match status" value="1"/>
</dbReference>
<dbReference type="GO" id="GO:0009313">
    <property type="term" value="P:oligosaccharide catabolic process"/>
    <property type="evidence" value="ECO:0007669"/>
    <property type="project" value="TreeGrafter"/>
</dbReference>
<dbReference type="Gene3D" id="2.60.40.1180">
    <property type="entry name" value="Golgi alpha-mannosidase II"/>
    <property type="match status" value="1"/>
</dbReference>
<evidence type="ECO:0000313" key="6">
    <source>
        <dbReference type="EMBL" id="MDR9894205.1"/>
    </source>
</evidence>
<dbReference type="PANTHER" id="PTHR46017:SF1">
    <property type="entry name" value="ALPHA-MANNOSIDASE 2C1"/>
    <property type="match status" value="1"/>
</dbReference>
<dbReference type="FunFam" id="1.20.1270.50:FF:000004">
    <property type="entry name" value="alpha-mannosidase 2C1 isoform X1"/>
    <property type="match status" value="1"/>
</dbReference>
<dbReference type="InterPro" id="IPR000602">
    <property type="entry name" value="Glyco_hydro_38_N"/>
</dbReference>
<dbReference type="RefSeq" id="WP_208345217.1">
    <property type="nucleotide sequence ID" value="NZ_CAWQFN010000613.1"/>
</dbReference>
<dbReference type="SMART" id="SM00872">
    <property type="entry name" value="Alpha-mann_mid"/>
    <property type="match status" value="1"/>
</dbReference>
<dbReference type="Gene3D" id="2.70.98.30">
    <property type="entry name" value="Golgi alpha-mannosidase II, domain 4"/>
    <property type="match status" value="1"/>
</dbReference>
<dbReference type="PANTHER" id="PTHR46017">
    <property type="entry name" value="ALPHA-MANNOSIDASE 2C1"/>
    <property type="match status" value="1"/>
</dbReference>
<gene>
    <name evidence="6" type="ORF">G7B40_006410</name>
</gene>
<dbReference type="Pfam" id="PF09261">
    <property type="entry name" value="Alpha-mann_mid"/>
    <property type="match status" value="1"/>
</dbReference>
<dbReference type="InterPro" id="IPR011013">
    <property type="entry name" value="Gal_mutarotase_sf_dom"/>
</dbReference>
<sequence length="1051" mass="119693">MDNSLISQAIERLNQMARLDVQTSWRYCSSDASVGSISPRADFSQWPIANLNTKGHITVPAGGQVLWLAQRFVIPQDLQEYPLAGLALRLMLTWWAKDVKIFVNGSLVQEGDLFDASTRALISPSVKPQEEFIVALRLVSPDNDAGALMQSVCVYESSTDDELDPGFVADELTVLQRYLQAFATEKLDILKAAVAEIDWSVLPDAQKFERSLTTLRQNLATTIDELPLLKERRILLQGHSHLDMAWLWPISETWEVAERTFKSVLKLQQEFPSLTYCHSSPALYAWIEQHRPDLFATIQQQVALGRWEIVAGMWIEPDLNLINGESIVRQILYGQRYVQEKFGSISTVVWLPDTFGFCATLPQMLKLGGIEYFVTQKLTWNDTTKFPYEVFKWRSPDGTDILSLMSAKIGEGIDPIKMANYAIDWEKQTGLKDALWIFGCGDHGGGPTADMLNVASRWQKSPLFPSLEFSPVSKYLQEISTQEFPVWDDELYFEFHRGCYTTHADQKRCNRYSEGLLYQAELFASLATLSAEVAYPKAELEDAWKKMLFNQFHDILPGTSITPVYVDANQDWQEVEQVGSEILQRSLSAIASQILLPQPPQPDALPIVVFNPLNWQRSEVVAVTLPTSSSNQHWEIYDLEGQQLPSQPSQQSVLLFLANDIPSVGYRVFWLCCQEARRQFTNPIGESNTTKDWVLENEFLRVIVDCKTGEFSSIFDKVYQREIVKNKEQCNQLQAFQDSGQYWDAWNIDPNYAQHPLPPATLKSIDLVESGAIQQRLRVVRQLGESEFCQDYILCVGSPILKIETTVDWQENHVLVKAAFPLNLEADYATYEIPCGAIQRLTQPTEPRDQAKWEVPALRWADLSSNYQDSDHYGVSLLNDCKYGYDSKPDQLRLTLLRSPSWPDPQPDRGYHKFTYAVYPHAGNWQSAHTVRRGYELNLPLQLMVCSSVEATKTKPLPAVGRLLDLSAENLVLTAFKQSEDNPNEWILRFYECYGEKAILSLHSDLELTVKHKIDILEKLTQPSREWLKGKTFDISPWKITTLLTSSIYAK</sequence>
<dbReference type="InterPro" id="IPR011682">
    <property type="entry name" value="Glyco_hydro_38_C"/>
</dbReference>
<dbReference type="GO" id="GO:0004559">
    <property type="term" value="F:alpha-mannosidase activity"/>
    <property type="evidence" value="ECO:0007669"/>
    <property type="project" value="InterPro"/>
</dbReference>
<dbReference type="InterPro" id="IPR011330">
    <property type="entry name" value="Glyco_hydro/deAcase_b/a-brl"/>
</dbReference>
<dbReference type="GO" id="GO:0030246">
    <property type="term" value="F:carbohydrate binding"/>
    <property type="evidence" value="ECO:0007669"/>
    <property type="project" value="InterPro"/>
</dbReference>
<comment type="caution">
    <text evidence="6">The sequence shown here is derived from an EMBL/GenBank/DDBJ whole genome shotgun (WGS) entry which is preliminary data.</text>
</comment>
<dbReference type="EMBL" id="JAALHA020000002">
    <property type="protein sequence ID" value="MDR9894205.1"/>
    <property type="molecule type" value="Genomic_DNA"/>
</dbReference>
<evidence type="ECO:0000256" key="3">
    <source>
        <dbReference type="ARBA" id="ARBA00022801"/>
    </source>
</evidence>
<organism evidence="6 7">
    <name type="scientific">Aetokthonos hydrillicola Thurmond2011</name>
    <dbReference type="NCBI Taxonomy" id="2712845"/>
    <lineage>
        <taxon>Bacteria</taxon>
        <taxon>Bacillati</taxon>
        <taxon>Cyanobacteriota</taxon>
        <taxon>Cyanophyceae</taxon>
        <taxon>Nostocales</taxon>
        <taxon>Hapalosiphonaceae</taxon>
        <taxon>Aetokthonos</taxon>
    </lineage>
</organism>
<reference evidence="7" key="1">
    <citation type="journal article" date="2021" name="Science">
        <title>Hunting the eagle killer: A cyanobacterial neurotoxin causes vacuolar myelinopathy.</title>
        <authorList>
            <person name="Breinlinger S."/>
            <person name="Phillips T.J."/>
            <person name="Haram B.N."/>
            <person name="Mares J."/>
            <person name="Martinez Yerena J.A."/>
            <person name="Hrouzek P."/>
            <person name="Sobotka R."/>
            <person name="Henderson W.M."/>
            <person name="Schmieder P."/>
            <person name="Williams S.M."/>
            <person name="Lauderdale J.D."/>
            <person name="Wilde H.D."/>
            <person name="Gerrin W."/>
            <person name="Kust A."/>
            <person name="Washington J.W."/>
            <person name="Wagner C."/>
            <person name="Geier B."/>
            <person name="Liebeke M."/>
            <person name="Enke H."/>
            <person name="Niedermeyer T.H.J."/>
            <person name="Wilde S.B."/>
        </authorList>
    </citation>
    <scope>NUCLEOTIDE SEQUENCE [LARGE SCALE GENOMIC DNA]</scope>
    <source>
        <strain evidence="7">Thurmond2011</strain>
    </source>
</reference>
<feature type="domain" description="Glycoside hydrolase family 38 central" evidence="5">
    <location>
        <begin position="494"/>
        <end position="572"/>
    </location>
</feature>
<evidence type="ECO:0000256" key="4">
    <source>
        <dbReference type="ARBA" id="ARBA00023295"/>
    </source>
</evidence>
<keyword evidence="4" id="KW-0326">Glycosidase</keyword>